<dbReference type="Proteomes" id="UP000198211">
    <property type="component" value="Unassembled WGS sequence"/>
</dbReference>
<comment type="caution">
    <text evidence="2">The sequence shown here is derived from an EMBL/GenBank/DDBJ whole genome shotgun (WGS) entry which is preliminary data.</text>
</comment>
<feature type="region of interest" description="Disordered" evidence="1">
    <location>
        <begin position="1"/>
        <end position="102"/>
    </location>
</feature>
<dbReference type="AlphaFoldDB" id="A0A225VSK1"/>
<protein>
    <submittedName>
        <fullName evidence="2">Uncharacterized protein</fullName>
    </submittedName>
</protein>
<keyword evidence="3" id="KW-1185">Reference proteome</keyword>
<dbReference type="PANTHER" id="PTHR37069:SF2">
    <property type="entry name" value="PIGGYBAC TRANSPOSABLE ELEMENT-DERIVED PROTEIN DOMAIN-CONTAINING PROTEIN"/>
    <property type="match status" value="1"/>
</dbReference>
<evidence type="ECO:0000256" key="1">
    <source>
        <dbReference type="SAM" id="MobiDB-lite"/>
    </source>
</evidence>
<feature type="compositionally biased region" description="Basic and acidic residues" evidence="1">
    <location>
        <begin position="66"/>
        <end position="77"/>
    </location>
</feature>
<evidence type="ECO:0000313" key="2">
    <source>
        <dbReference type="EMBL" id="OWZ08423.1"/>
    </source>
</evidence>
<gene>
    <name evidence="2" type="ORF">PHMEG_00019039</name>
</gene>
<dbReference type="EMBL" id="NBNE01003160">
    <property type="protein sequence ID" value="OWZ08423.1"/>
    <property type="molecule type" value="Genomic_DNA"/>
</dbReference>
<dbReference type="OrthoDB" id="129686at2759"/>
<organism evidence="2 3">
    <name type="scientific">Phytophthora megakarya</name>
    <dbReference type="NCBI Taxonomy" id="4795"/>
    <lineage>
        <taxon>Eukaryota</taxon>
        <taxon>Sar</taxon>
        <taxon>Stramenopiles</taxon>
        <taxon>Oomycota</taxon>
        <taxon>Peronosporomycetes</taxon>
        <taxon>Peronosporales</taxon>
        <taxon>Peronosporaceae</taxon>
        <taxon>Phytophthora</taxon>
    </lineage>
</organism>
<accession>A0A225VSK1</accession>
<reference evidence="3" key="1">
    <citation type="submission" date="2017-03" db="EMBL/GenBank/DDBJ databases">
        <title>Phytopthora megakarya and P. palmivora, two closely related causual agents of cacao black pod achieved similar genome size and gene model numbers by different mechanisms.</title>
        <authorList>
            <person name="Ali S."/>
            <person name="Shao J."/>
            <person name="Larry D.J."/>
            <person name="Kronmiller B."/>
            <person name="Shen D."/>
            <person name="Strem M.D."/>
            <person name="Melnick R.L."/>
            <person name="Guiltinan M.J."/>
            <person name="Tyler B.M."/>
            <person name="Meinhardt L.W."/>
            <person name="Bailey B.A."/>
        </authorList>
    </citation>
    <scope>NUCLEOTIDE SEQUENCE [LARGE SCALE GENOMIC DNA]</scope>
    <source>
        <strain evidence="3">zdho120</strain>
    </source>
</reference>
<sequence length="163" mass="18397">MTDEFQLLTDTQLPAKDIRSRRNLSVEFGEADPGDQEMKESARVPDVPVGDYDDPNVLVLGEEPEQYGRLDSDRESGDTSVYGDDEDLGPLEPDPGIVDEDVSSPELQFDKSLLRAVARVAKIASGDLKPDFLKDMKTNGWTTHLYQRLYPYMDEPFEKRPDD</sequence>
<name>A0A225VSK1_9STRA</name>
<dbReference type="PANTHER" id="PTHR37069">
    <property type="entry name" value="DDE_TNP_1_7 DOMAIN-CONTAINING PROTEIN"/>
    <property type="match status" value="1"/>
</dbReference>
<proteinExistence type="predicted"/>
<evidence type="ECO:0000313" key="3">
    <source>
        <dbReference type="Proteomes" id="UP000198211"/>
    </source>
</evidence>